<dbReference type="InterPro" id="IPR015413">
    <property type="entry name" value="Methionyl/Leucyl_tRNA_Synth"/>
</dbReference>
<dbReference type="FunFam" id="3.10.20.590:FF:000001">
    <property type="entry name" value="Leucine--tRNA ligase"/>
    <property type="match status" value="1"/>
</dbReference>
<name>A0A1B1AIC1_9PROT</name>
<keyword evidence="5 9" id="KW-0067">ATP-binding</keyword>
<comment type="subcellular location">
    <subcellularLocation>
        <location evidence="9">Cytoplasm</location>
    </subcellularLocation>
</comment>
<keyword evidence="3 9" id="KW-0436">Ligase</keyword>
<dbReference type="GO" id="GO:0002161">
    <property type="term" value="F:aminoacyl-tRNA deacylase activity"/>
    <property type="evidence" value="ECO:0007669"/>
    <property type="project" value="InterPro"/>
</dbReference>
<evidence type="ECO:0000256" key="2">
    <source>
        <dbReference type="ARBA" id="ARBA00022490"/>
    </source>
</evidence>
<dbReference type="SUPFAM" id="SSF50677">
    <property type="entry name" value="ValRS/IleRS/LeuRS editing domain"/>
    <property type="match status" value="1"/>
</dbReference>
<dbReference type="InterPro" id="IPR025709">
    <property type="entry name" value="Leu_tRNA-synth_edit"/>
</dbReference>
<dbReference type="InParanoid" id="A0A1B1AIC1"/>
<evidence type="ECO:0000259" key="12">
    <source>
        <dbReference type="Pfam" id="PF08264"/>
    </source>
</evidence>
<gene>
    <name evidence="9" type="primary">leuS</name>
    <name evidence="15" type="ORF">ATE48_10490</name>
</gene>
<evidence type="ECO:0000256" key="4">
    <source>
        <dbReference type="ARBA" id="ARBA00022741"/>
    </source>
</evidence>
<dbReference type="InterPro" id="IPR013155">
    <property type="entry name" value="M/V/L/I-tRNA-synth_anticd-bd"/>
</dbReference>
<dbReference type="SUPFAM" id="SSF47323">
    <property type="entry name" value="Anticodon-binding domain of a subclass of class I aminoacyl-tRNA synthetases"/>
    <property type="match status" value="1"/>
</dbReference>
<dbReference type="InterPro" id="IPR002302">
    <property type="entry name" value="Leu-tRNA-ligase"/>
</dbReference>
<dbReference type="RefSeq" id="WP_066771128.1">
    <property type="nucleotide sequence ID" value="NZ_CP013244.1"/>
</dbReference>
<evidence type="ECO:0000256" key="3">
    <source>
        <dbReference type="ARBA" id="ARBA00022598"/>
    </source>
</evidence>
<dbReference type="GO" id="GO:0005524">
    <property type="term" value="F:ATP binding"/>
    <property type="evidence" value="ECO:0007669"/>
    <property type="project" value="UniProtKB-UniRule"/>
</dbReference>
<dbReference type="Gene3D" id="3.10.20.590">
    <property type="match status" value="1"/>
</dbReference>
<comment type="similarity">
    <text evidence="1 9 10">Belongs to the class-I aminoacyl-tRNA synthetase family.</text>
</comment>
<dbReference type="OrthoDB" id="9810365at2"/>
<keyword evidence="2 9" id="KW-0963">Cytoplasm</keyword>
<evidence type="ECO:0000256" key="6">
    <source>
        <dbReference type="ARBA" id="ARBA00022917"/>
    </source>
</evidence>
<evidence type="ECO:0000313" key="16">
    <source>
        <dbReference type="Proteomes" id="UP000092498"/>
    </source>
</evidence>
<dbReference type="InterPro" id="IPR002300">
    <property type="entry name" value="aa-tRNA-synth_Ia"/>
</dbReference>
<reference evidence="15 16" key="1">
    <citation type="submission" date="2015-11" db="EMBL/GenBank/DDBJ databases">
        <title>Whole-Genome Sequence of Candidatus Oderbacter manganicum from the National Park Lower Oder Valley, Germany.</title>
        <authorList>
            <person name="Braun B."/>
            <person name="Liere K."/>
            <person name="Szewzyk U."/>
        </authorList>
    </citation>
    <scope>NUCLEOTIDE SEQUENCE [LARGE SCALE GENOMIC DNA]</scope>
    <source>
        <strain evidence="15 16">OTSz_A_272</strain>
    </source>
</reference>
<evidence type="ECO:0000256" key="9">
    <source>
        <dbReference type="HAMAP-Rule" id="MF_00049"/>
    </source>
</evidence>
<dbReference type="InterPro" id="IPR001412">
    <property type="entry name" value="aa-tRNA-synth_I_CS"/>
</dbReference>
<dbReference type="Pfam" id="PF13603">
    <property type="entry name" value="tRNA-synt_1_2"/>
    <property type="match status" value="1"/>
</dbReference>
<proteinExistence type="inferred from homology"/>
<evidence type="ECO:0000259" key="11">
    <source>
        <dbReference type="Pfam" id="PF00133"/>
    </source>
</evidence>
<dbReference type="Gene3D" id="2.20.28.290">
    <property type="match status" value="1"/>
</dbReference>
<feature type="domain" description="Leucyl-tRNA synthetase editing" evidence="14">
    <location>
        <begin position="225"/>
        <end position="423"/>
    </location>
</feature>
<keyword evidence="4 9" id="KW-0547">Nucleotide-binding</keyword>
<evidence type="ECO:0000259" key="13">
    <source>
        <dbReference type="Pfam" id="PF09334"/>
    </source>
</evidence>
<evidence type="ECO:0000259" key="14">
    <source>
        <dbReference type="Pfam" id="PF13603"/>
    </source>
</evidence>
<sequence length="880" mass="97611">MSSRYNHREVEPKWRERWAAAGIDRALSPEDAKGKKKAYVLEMFPYPSGRIHVGHSRNYTMGDVIARFRRSNGYNVLHPMGWDAFGLPAENAAMERGIHPKGWTYDNIAAMREQLKLLGLAIDWSREIATCDAAYYKHQQAMFLAFWKKGLVYRKKQKVNWDPVDNTVLANEQVVDGKGWRSGAPVETRELEQWMFKVTAYADDLLAALEKLEKWPDKVRLMQTNWIGKSQGAKIWWDIVDAPSFLAQTPAGEPCHTRDPIEVYTTRPDTLFGASFLALAPDHPLTKAIAEHNPEVAKFVEQCAQLGTSEADIEKAPKFGVDLGVRVRHPFDPDWILPVWGANFVLSTYGTGAIFASPAGDQRDLDFANKYKLPFKPVVLPPGADAATYKIDKDAFTEDGTIYNSKFLDGLSTRDAIKAAIAELVKREAGEATTQWRLRDWGVSRQRYWGCPIPAIHCATCGVVPAPEESLPIALPEDVTFDKDKPGNPLDRHPTWKHTTCPQCKGAATRETDTLDTFVDSSWYFARFTDAKNADAPFDKTLAGYWLPVDQYVGGVEHAVLHLLYARFFTRGMRDCGFLEGPADGEPFRSLFTQGMVVHETYKSQAGAWLLPEETDIKEGKRVDLKTGSAVEVGAIEKMSKSKKNVVDLDAFVTDFGADVARWFVLSDSPPERDVEWTASGVRGSWGYVQRVWSLTEAHGRPAPKPGDAAPASANAGEALALRQLAHRAIQSVTDDIENFRFNVAVARGYELVNAIAKLKGDDEGAVFARGEALRILAQLISPFMPHLAEECWETLGGEGFVATAPWPVADPALAARNTVTLPIQVNGKKRAEIEAPKGAAEADIRELALQHSAVKPFLEGVTVRKVIVVPDRIVNIVAS</sequence>
<dbReference type="SUPFAM" id="SSF52374">
    <property type="entry name" value="Nucleotidylyl transferase"/>
    <property type="match status" value="1"/>
</dbReference>
<evidence type="ECO:0000256" key="7">
    <source>
        <dbReference type="ARBA" id="ARBA00023146"/>
    </source>
</evidence>
<keyword evidence="7 9" id="KW-0030">Aminoacyl-tRNA synthetase</keyword>
<evidence type="ECO:0000256" key="5">
    <source>
        <dbReference type="ARBA" id="ARBA00022840"/>
    </source>
</evidence>
<dbReference type="InterPro" id="IPR009008">
    <property type="entry name" value="Val/Leu/Ile-tRNA-synth_edit"/>
</dbReference>
<dbReference type="InterPro" id="IPR014729">
    <property type="entry name" value="Rossmann-like_a/b/a_fold"/>
</dbReference>
<feature type="domain" description="Aminoacyl-tRNA synthetase class Ia" evidence="11">
    <location>
        <begin position="438"/>
        <end position="600"/>
    </location>
</feature>
<dbReference type="HAMAP" id="MF_00049_B">
    <property type="entry name" value="Leu_tRNA_synth_B"/>
    <property type="match status" value="1"/>
</dbReference>
<dbReference type="Pfam" id="PF08264">
    <property type="entry name" value="Anticodon_1"/>
    <property type="match status" value="1"/>
</dbReference>
<feature type="domain" description="Methionyl/Valyl/Leucyl/Isoleucyl-tRNA synthetase anticodon-binding" evidence="12">
    <location>
        <begin position="724"/>
        <end position="841"/>
    </location>
</feature>
<dbReference type="Pfam" id="PF00133">
    <property type="entry name" value="tRNA-synt_1"/>
    <property type="match status" value="1"/>
</dbReference>
<dbReference type="GO" id="GO:0005829">
    <property type="term" value="C:cytosol"/>
    <property type="evidence" value="ECO:0007669"/>
    <property type="project" value="TreeGrafter"/>
</dbReference>
<dbReference type="Pfam" id="PF09334">
    <property type="entry name" value="tRNA-synt_1g"/>
    <property type="match status" value="2"/>
</dbReference>
<dbReference type="EMBL" id="CP013244">
    <property type="protein sequence ID" value="ANP46313.1"/>
    <property type="molecule type" value="Genomic_DNA"/>
</dbReference>
<dbReference type="PANTHER" id="PTHR43740">
    <property type="entry name" value="LEUCYL-TRNA SYNTHETASE"/>
    <property type="match status" value="1"/>
</dbReference>
<dbReference type="EC" id="6.1.1.4" evidence="9"/>
<dbReference type="AlphaFoldDB" id="A0A1B1AIC1"/>
<keyword evidence="16" id="KW-1185">Reference proteome</keyword>
<comment type="catalytic activity">
    <reaction evidence="8 9">
        <text>tRNA(Leu) + L-leucine + ATP = L-leucyl-tRNA(Leu) + AMP + diphosphate</text>
        <dbReference type="Rhea" id="RHEA:11688"/>
        <dbReference type="Rhea" id="RHEA-COMP:9613"/>
        <dbReference type="Rhea" id="RHEA-COMP:9622"/>
        <dbReference type="ChEBI" id="CHEBI:30616"/>
        <dbReference type="ChEBI" id="CHEBI:33019"/>
        <dbReference type="ChEBI" id="CHEBI:57427"/>
        <dbReference type="ChEBI" id="CHEBI:78442"/>
        <dbReference type="ChEBI" id="CHEBI:78494"/>
        <dbReference type="ChEBI" id="CHEBI:456215"/>
        <dbReference type="EC" id="6.1.1.4"/>
    </reaction>
</comment>
<dbReference type="Gene3D" id="3.40.50.620">
    <property type="entry name" value="HUPs"/>
    <property type="match status" value="2"/>
</dbReference>
<dbReference type="GO" id="GO:0004823">
    <property type="term" value="F:leucine-tRNA ligase activity"/>
    <property type="evidence" value="ECO:0007669"/>
    <property type="project" value="UniProtKB-UniRule"/>
</dbReference>
<dbReference type="PANTHER" id="PTHR43740:SF2">
    <property type="entry name" value="LEUCINE--TRNA LIGASE, MITOCHONDRIAL"/>
    <property type="match status" value="1"/>
</dbReference>
<organism evidence="15 16">
    <name type="scientific">Candidatus Viadribacter manganicus</name>
    <dbReference type="NCBI Taxonomy" id="1759059"/>
    <lineage>
        <taxon>Bacteria</taxon>
        <taxon>Pseudomonadati</taxon>
        <taxon>Pseudomonadota</taxon>
        <taxon>Alphaproteobacteria</taxon>
        <taxon>Hyphomonadales</taxon>
        <taxon>Hyphomonadaceae</taxon>
        <taxon>Candidatus Viadribacter</taxon>
    </lineage>
</organism>
<protein>
    <recommendedName>
        <fullName evidence="9">Leucine--tRNA ligase</fullName>
        <ecNumber evidence="9">6.1.1.4</ecNumber>
    </recommendedName>
    <alternativeName>
        <fullName evidence="9">Leucyl-tRNA synthetase</fullName>
        <shortName evidence="9">LeuRS</shortName>
    </alternativeName>
</protein>
<feature type="domain" description="Methionyl/Leucyl tRNA synthetase" evidence="13">
    <location>
        <begin position="637"/>
        <end position="680"/>
    </location>
</feature>
<dbReference type="Gene3D" id="1.10.730.10">
    <property type="entry name" value="Isoleucyl-tRNA Synthetase, Domain 1"/>
    <property type="match status" value="2"/>
</dbReference>
<keyword evidence="6 9" id="KW-0648">Protein biosynthesis</keyword>
<evidence type="ECO:0000256" key="1">
    <source>
        <dbReference type="ARBA" id="ARBA00005594"/>
    </source>
</evidence>
<evidence type="ECO:0000256" key="8">
    <source>
        <dbReference type="ARBA" id="ARBA00047469"/>
    </source>
</evidence>
<evidence type="ECO:0000313" key="15">
    <source>
        <dbReference type="EMBL" id="ANP46313.1"/>
    </source>
</evidence>
<dbReference type="STRING" id="1759059.ATE48_10490"/>
<dbReference type="CDD" id="cd07958">
    <property type="entry name" value="Anticodon_Ia_Leu_BEm"/>
    <property type="match status" value="1"/>
</dbReference>
<feature type="short sequence motif" description="'KMSKS' region" evidence="9">
    <location>
        <begin position="638"/>
        <end position="642"/>
    </location>
</feature>
<evidence type="ECO:0000256" key="10">
    <source>
        <dbReference type="RuleBase" id="RU363035"/>
    </source>
</evidence>
<dbReference type="NCBIfam" id="TIGR00396">
    <property type="entry name" value="leuS_bact"/>
    <property type="match status" value="1"/>
</dbReference>
<feature type="domain" description="Methionyl/Leucyl tRNA synthetase" evidence="13">
    <location>
        <begin position="42"/>
        <end position="174"/>
    </location>
</feature>
<feature type="binding site" evidence="9">
    <location>
        <position position="641"/>
    </location>
    <ligand>
        <name>ATP</name>
        <dbReference type="ChEBI" id="CHEBI:30616"/>
    </ligand>
</feature>
<dbReference type="FunFam" id="1.10.730.10:FF:000002">
    <property type="entry name" value="Leucine--tRNA ligase"/>
    <property type="match status" value="1"/>
</dbReference>
<dbReference type="Proteomes" id="UP000092498">
    <property type="component" value="Chromosome"/>
</dbReference>
<feature type="short sequence motif" description="'HIGH' region" evidence="9">
    <location>
        <begin position="45"/>
        <end position="55"/>
    </location>
</feature>
<dbReference type="InterPro" id="IPR009080">
    <property type="entry name" value="tRNAsynth_Ia_anticodon-bd"/>
</dbReference>
<dbReference type="PROSITE" id="PS00178">
    <property type="entry name" value="AA_TRNA_LIGASE_I"/>
    <property type="match status" value="1"/>
</dbReference>
<dbReference type="KEGG" id="cbot:ATE48_10490"/>
<dbReference type="CDD" id="cd00812">
    <property type="entry name" value="LeuRS_core"/>
    <property type="match status" value="1"/>
</dbReference>
<accession>A0A1B1AIC1</accession>
<dbReference type="FunCoup" id="A0A1B1AIC1">
    <property type="interactions" value="586"/>
</dbReference>
<dbReference type="FunFam" id="3.40.50.620:FF:000003">
    <property type="entry name" value="Leucine--tRNA ligase"/>
    <property type="match status" value="1"/>
</dbReference>
<dbReference type="PRINTS" id="PR00985">
    <property type="entry name" value="TRNASYNTHLEU"/>
</dbReference>
<dbReference type="GO" id="GO:0006429">
    <property type="term" value="P:leucyl-tRNA aminoacylation"/>
    <property type="evidence" value="ECO:0007669"/>
    <property type="project" value="UniProtKB-UniRule"/>
</dbReference>